<dbReference type="InterPro" id="IPR047951">
    <property type="entry name" value="Transpos_ISL3"/>
</dbReference>
<dbReference type="RefSeq" id="WP_305997790.1">
    <property type="nucleotide sequence ID" value="NZ_JASNFN010000001.1"/>
</dbReference>
<gene>
    <name evidence="3" type="ORF">QOZ88_00005</name>
    <name evidence="4" type="ORF">QOZ88_15345</name>
    <name evidence="5" type="ORF">QOZ88_20655</name>
    <name evidence="6" type="ORF">QOZ88_21570</name>
    <name evidence="7" type="ORF">QOZ88_22870</name>
</gene>
<dbReference type="PANTHER" id="PTHR33498">
    <property type="entry name" value="TRANSPOSASE FOR INSERTION SEQUENCE ELEMENT IS1557"/>
    <property type="match status" value="1"/>
</dbReference>
<feature type="domain" description="Transposase IS204/IS1001/IS1096/IS1165 zinc-finger" evidence="2">
    <location>
        <begin position="43"/>
        <end position="86"/>
    </location>
</feature>
<dbReference type="Pfam" id="PF01610">
    <property type="entry name" value="DDE_Tnp_ISL3"/>
    <property type="match status" value="1"/>
</dbReference>
<protein>
    <submittedName>
        <fullName evidence="6">ISL3 family transposase</fullName>
    </submittedName>
</protein>
<comment type="caution">
    <text evidence="6">The sequence shown here is derived from an EMBL/GenBank/DDBJ whole genome shotgun (WGS) entry which is preliminary data.</text>
</comment>
<dbReference type="Proteomes" id="UP001233673">
    <property type="component" value="Unassembled WGS sequence"/>
</dbReference>
<dbReference type="EMBL" id="JASNFN010000001">
    <property type="protein sequence ID" value="MDP5181008.1"/>
    <property type="molecule type" value="Genomic_DNA"/>
</dbReference>
<evidence type="ECO:0000259" key="1">
    <source>
        <dbReference type="Pfam" id="PF01610"/>
    </source>
</evidence>
<evidence type="ECO:0000313" key="3">
    <source>
        <dbReference type="EMBL" id="MDP5181008.1"/>
    </source>
</evidence>
<reference evidence="6" key="2">
    <citation type="submission" date="2023-05" db="EMBL/GenBank/DDBJ databases">
        <authorList>
            <person name="Gtari M."/>
            <person name="Ghodhbane F."/>
            <person name="Sbissi I."/>
        </authorList>
    </citation>
    <scope>NUCLEOTIDE SEQUENCE</scope>
    <source>
        <strain evidence="6">BMG 814</strain>
    </source>
</reference>
<dbReference type="EMBL" id="JASNFN010000053">
    <property type="protein sequence ID" value="MDP5185487.1"/>
    <property type="molecule type" value="Genomic_DNA"/>
</dbReference>
<dbReference type="EMBL" id="JASNFN010000040">
    <property type="protein sequence ID" value="MDP5185230.1"/>
    <property type="molecule type" value="Genomic_DNA"/>
</dbReference>
<evidence type="ECO:0000313" key="5">
    <source>
        <dbReference type="EMBL" id="MDP5185050.1"/>
    </source>
</evidence>
<keyword evidence="8" id="KW-1185">Reference proteome</keyword>
<organism evidence="6 8">
    <name type="scientific">Blastococcus carthaginiensis</name>
    <dbReference type="NCBI Taxonomy" id="3050034"/>
    <lineage>
        <taxon>Bacteria</taxon>
        <taxon>Bacillati</taxon>
        <taxon>Actinomycetota</taxon>
        <taxon>Actinomycetes</taxon>
        <taxon>Geodermatophilales</taxon>
        <taxon>Geodermatophilaceae</taxon>
        <taxon>Blastococcus</taxon>
    </lineage>
</organism>
<evidence type="ECO:0000313" key="4">
    <source>
        <dbReference type="EMBL" id="MDP5184012.1"/>
    </source>
</evidence>
<reference evidence="8" key="1">
    <citation type="submission" date="2023-05" db="EMBL/GenBank/DDBJ databases">
        <title>Draft genome of Pseudofrankia sp. BMG5.37.</title>
        <authorList>
            <person name="Gtari M."/>
            <person name="Ghodhbane F."/>
            <person name="Sbissi I."/>
        </authorList>
    </citation>
    <scope>NUCLEOTIDE SEQUENCE [LARGE SCALE GENOMIC DNA]</scope>
    <source>
        <strain evidence="8">BMG 814</strain>
    </source>
</reference>
<dbReference type="Pfam" id="PF14690">
    <property type="entry name" value="Zn_ribbon_ISL3"/>
    <property type="match status" value="1"/>
</dbReference>
<dbReference type="InterPro" id="IPR029261">
    <property type="entry name" value="Transposase_Znf"/>
</dbReference>
<name>A0ABT9IJI3_9ACTN</name>
<feature type="domain" description="Transposase IS204/IS1001/IS1096/IS1165 DDE" evidence="1">
    <location>
        <begin position="187"/>
        <end position="418"/>
    </location>
</feature>
<dbReference type="EMBL" id="JASNFN010000036">
    <property type="protein sequence ID" value="MDP5185050.1"/>
    <property type="molecule type" value="Genomic_DNA"/>
</dbReference>
<dbReference type="NCBIfam" id="NF033550">
    <property type="entry name" value="transpos_ISL3"/>
    <property type="match status" value="1"/>
</dbReference>
<evidence type="ECO:0000313" key="6">
    <source>
        <dbReference type="EMBL" id="MDP5185230.1"/>
    </source>
</evidence>
<accession>A0ABT9IJI3</accession>
<dbReference type="EMBL" id="JASNFN010000019">
    <property type="protein sequence ID" value="MDP5184012.1"/>
    <property type="molecule type" value="Genomic_DNA"/>
</dbReference>
<dbReference type="InterPro" id="IPR002560">
    <property type="entry name" value="Transposase_DDE"/>
</dbReference>
<dbReference type="PANTHER" id="PTHR33498:SF1">
    <property type="entry name" value="TRANSPOSASE FOR INSERTION SEQUENCE ELEMENT IS1557"/>
    <property type="match status" value="1"/>
</dbReference>
<evidence type="ECO:0000259" key="2">
    <source>
        <dbReference type="Pfam" id="PF14690"/>
    </source>
</evidence>
<evidence type="ECO:0000313" key="8">
    <source>
        <dbReference type="Proteomes" id="UP001233673"/>
    </source>
</evidence>
<evidence type="ECO:0000313" key="7">
    <source>
        <dbReference type="EMBL" id="MDP5185487.1"/>
    </source>
</evidence>
<proteinExistence type="predicted"/>
<sequence>MFEPTGSQRDAASAIFNLPDYRVLSAADVGDGVRRVEVESSDPPGCPVCGVLAVRVHSRRRQALRDLPVAGPTEVVWLKRRWFCDQARCPRGTFSEVTDQVPAFARSTARLCQALVAAVVVSGRAASEVARAHRVSWWLVQSMLTAAADLIGDPDDVLVRRLGVDEHRYRSVRFFRDPDGGWRRYEPWMTTLVDADTGRVLGVVDGRDSAGVGAWLAARSCAWRDAVEVVAIDPSAAFRKALREQLPHAAVSVDPFHLVKLANDMVTAVRQRVVRDRKGRRGRGIDPAWANRRLLLRAGDTLGPRALARLKATLRTDDPTDEIGAAWGVKEALRRLLTSGSLAEAHEHKMRLGVFVLAANMPETDRLWATIDAWWDAIEVLVVTGVTNARTEAANTGIKQIKRTGRGYRNAANYRTRILLASAARTAA</sequence>